<reference evidence="1 2" key="1">
    <citation type="submission" date="2017-06" db="EMBL/GenBank/DDBJ databases">
        <title>Sequencing and comparative analysis of myxobacterial genomes.</title>
        <authorList>
            <person name="Rupp O."/>
            <person name="Goesmann A."/>
            <person name="Sogaard-Andersen L."/>
        </authorList>
    </citation>
    <scope>NUCLEOTIDE SEQUENCE [LARGE SCALE GENOMIC DNA]</scope>
    <source>
        <strain evidence="1 2">DSM 14697</strain>
    </source>
</reference>
<sequence>MARSRWSRRFTSSAPRHESLLQDMALGAVAGLLGTLAMTPVTSKFSGLLSRMLKEGSGGGSQEPSTEKVARKVLSPLGVDVQGKRKQRLGNLVHFTYGTVWGAIYGALSPRAPLLGKLWGLGFGTFLFLTGDEVAVPALKLAPPPQQTPASSHLGGLAAHWVYGATTETTFRGLSRLAARA</sequence>
<dbReference type="KEGG" id="mmas:MYMAC_002759"/>
<evidence type="ECO:0000313" key="2">
    <source>
        <dbReference type="Proteomes" id="UP000217343"/>
    </source>
</evidence>
<proteinExistence type="predicted"/>
<dbReference type="OrthoDB" id="5517374at2"/>
<name>A0A250JUJ9_9BACT</name>
<evidence type="ECO:0000313" key="1">
    <source>
        <dbReference type="EMBL" id="ATB47152.1"/>
    </source>
</evidence>
<dbReference type="RefSeq" id="WP_095958423.1">
    <property type="nucleotide sequence ID" value="NZ_CP022203.1"/>
</dbReference>
<dbReference type="EMBL" id="CP022203">
    <property type="protein sequence ID" value="ATB47152.1"/>
    <property type="molecule type" value="Genomic_DNA"/>
</dbReference>
<keyword evidence="2" id="KW-1185">Reference proteome</keyword>
<protein>
    <recommendedName>
        <fullName evidence="3">DUF1440 domain-containing protein</fullName>
    </recommendedName>
</protein>
<organism evidence="1 2">
    <name type="scientific">Corallococcus macrosporus DSM 14697</name>
    <dbReference type="NCBI Taxonomy" id="1189310"/>
    <lineage>
        <taxon>Bacteria</taxon>
        <taxon>Pseudomonadati</taxon>
        <taxon>Myxococcota</taxon>
        <taxon>Myxococcia</taxon>
        <taxon>Myxococcales</taxon>
        <taxon>Cystobacterineae</taxon>
        <taxon>Myxococcaceae</taxon>
        <taxon>Corallococcus</taxon>
    </lineage>
</organism>
<dbReference type="AlphaFoldDB" id="A0A250JUJ9"/>
<evidence type="ECO:0008006" key="3">
    <source>
        <dbReference type="Google" id="ProtNLM"/>
    </source>
</evidence>
<dbReference type="Pfam" id="PF07274">
    <property type="entry name" value="DUF1440"/>
    <property type="match status" value="1"/>
</dbReference>
<accession>A0A250JUJ9</accession>
<dbReference type="Proteomes" id="UP000217343">
    <property type="component" value="Chromosome"/>
</dbReference>
<gene>
    <name evidence="1" type="ORF">MYMAC_002759</name>
</gene>
<dbReference type="InterPro" id="IPR009898">
    <property type="entry name" value="DUF1440"/>
</dbReference>